<dbReference type="EMBL" id="ASHM01003724">
    <property type="protein sequence ID" value="PNY10296.1"/>
    <property type="molecule type" value="Genomic_DNA"/>
</dbReference>
<organism evidence="2 3">
    <name type="scientific">Trifolium pratense</name>
    <name type="common">Red clover</name>
    <dbReference type="NCBI Taxonomy" id="57577"/>
    <lineage>
        <taxon>Eukaryota</taxon>
        <taxon>Viridiplantae</taxon>
        <taxon>Streptophyta</taxon>
        <taxon>Embryophyta</taxon>
        <taxon>Tracheophyta</taxon>
        <taxon>Spermatophyta</taxon>
        <taxon>Magnoliopsida</taxon>
        <taxon>eudicotyledons</taxon>
        <taxon>Gunneridae</taxon>
        <taxon>Pentapetalae</taxon>
        <taxon>rosids</taxon>
        <taxon>fabids</taxon>
        <taxon>Fabales</taxon>
        <taxon>Fabaceae</taxon>
        <taxon>Papilionoideae</taxon>
        <taxon>50 kb inversion clade</taxon>
        <taxon>NPAAA clade</taxon>
        <taxon>Hologalegina</taxon>
        <taxon>IRL clade</taxon>
        <taxon>Trifolieae</taxon>
        <taxon>Trifolium</taxon>
    </lineage>
</organism>
<reference evidence="2 3" key="1">
    <citation type="journal article" date="2014" name="Am. J. Bot.">
        <title>Genome assembly and annotation for red clover (Trifolium pratense; Fabaceae).</title>
        <authorList>
            <person name="Istvanek J."/>
            <person name="Jaros M."/>
            <person name="Krenek A."/>
            <person name="Repkova J."/>
        </authorList>
    </citation>
    <scope>NUCLEOTIDE SEQUENCE [LARGE SCALE GENOMIC DNA]</scope>
    <source>
        <strain evidence="3">cv. Tatra</strain>
        <tissue evidence="2">Young leaves</tissue>
    </source>
</reference>
<evidence type="ECO:0000256" key="1">
    <source>
        <dbReference type="SAM" id="MobiDB-lite"/>
    </source>
</evidence>
<gene>
    <name evidence="2" type="ORF">L195_g006869</name>
</gene>
<proteinExistence type="predicted"/>
<feature type="compositionally biased region" description="Basic and acidic residues" evidence="1">
    <location>
        <begin position="83"/>
        <end position="132"/>
    </location>
</feature>
<name>A0A2K3P4T2_TRIPR</name>
<dbReference type="Proteomes" id="UP000236291">
    <property type="component" value="Unassembled WGS sequence"/>
</dbReference>
<protein>
    <submittedName>
        <fullName evidence="2">Uncharacterized protein</fullName>
    </submittedName>
</protein>
<dbReference type="AlphaFoldDB" id="A0A2K3P4T2"/>
<sequence>MEVTIITGNSAQVSLDEEAQATTSNLVESSPAVVGKKKVAANGDKKQQGEPDPAKGCSSEEEVQNKKVEEMTFTNEAGGVKPESVKDDKPSVDNEKQVHSETKVEIREALASKLGEKEEEKATKKSEAKNIS</sequence>
<reference evidence="2 3" key="2">
    <citation type="journal article" date="2017" name="Front. Plant Sci.">
        <title>Gene Classification and Mining of Molecular Markers Useful in Red Clover (Trifolium pratense) Breeding.</title>
        <authorList>
            <person name="Istvanek J."/>
            <person name="Dluhosova J."/>
            <person name="Dluhos P."/>
            <person name="Patkova L."/>
            <person name="Nedelnik J."/>
            <person name="Repkova J."/>
        </authorList>
    </citation>
    <scope>NUCLEOTIDE SEQUENCE [LARGE SCALE GENOMIC DNA]</scope>
    <source>
        <strain evidence="3">cv. Tatra</strain>
        <tissue evidence="2">Young leaves</tissue>
    </source>
</reference>
<evidence type="ECO:0000313" key="2">
    <source>
        <dbReference type="EMBL" id="PNY10296.1"/>
    </source>
</evidence>
<evidence type="ECO:0000313" key="3">
    <source>
        <dbReference type="Proteomes" id="UP000236291"/>
    </source>
</evidence>
<accession>A0A2K3P4T2</accession>
<comment type="caution">
    <text evidence="2">The sequence shown here is derived from an EMBL/GenBank/DDBJ whole genome shotgun (WGS) entry which is preliminary data.</text>
</comment>
<feature type="compositionally biased region" description="Basic and acidic residues" evidence="1">
    <location>
        <begin position="43"/>
        <end position="53"/>
    </location>
</feature>
<feature type="region of interest" description="Disordered" evidence="1">
    <location>
        <begin position="22"/>
        <end position="132"/>
    </location>
</feature>